<evidence type="ECO:0000313" key="3">
    <source>
        <dbReference type="Proteomes" id="UP000663760"/>
    </source>
</evidence>
<dbReference type="OrthoDB" id="196782at2759"/>
<sequence length="242" mass="26840">MISCKEVFRFILSASASFPLSKAEFWSSVAGTSNEFLGLRISAGSGRCQIGQRWSFMGGARAVLQRQALSFTPCRKTLFCPSASWLPGPEIAGSAFTAGTVAVLPFYALMVLAPHAKLTKRSMESGLPYVALGAAYAFLLYLSWTADTMRLMFSSKYWLPELSSITRMFSNELTMASAWLHLLLVDLFAARQIFHDGLEHKVETRHSVLLCLFFCPIGIAAHLITKLLTRMARLRLMPQAQE</sequence>
<dbReference type="Proteomes" id="UP000663760">
    <property type="component" value="Chromosome 1"/>
</dbReference>
<evidence type="ECO:0000256" key="1">
    <source>
        <dbReference type="SAM" id="Phobius"/>
    </source>
</evidence>
<organism evidence="2 3">
    <name type="scientific">Spirodela intermedia</name>
    <name type="common">Intermediate duckweed</name>
    <dbReference type="NCBI Taxonomy" id="51605"/>
    <lineage>
        <taxon>Eukaryota</taxon>
        <taxon>Viridiplantae</taxon>
        <taxon>Streptophyta</taxon>
        <taxon>Embryophyta</taxon>
        <taxon>Tracheophyta</taxon>
        <taxon>Spermatophyta</taxon>
        <taxon>Magnoliopsida</taxon>
        <taxon>Liliopsida</taxon>
        <taxon>Araceae</taxon>
        <taxon>Lemnoideae</taxon>
        <taxon>Spirodela</taxon>
    </lineage>
</organism>
<name>A0A7I8JVH8_SPIIN</name>
<dbReference type="Pfam" id="PF14108">
    <property type="entry name" value="ABA4-like"/>
    <property type="match status" value="1"/>
</dbReference>
<keyword evidence="1" id="KW-0812">Transmembrane</keyword>
<reference evidence="2" key="1">
    <citation type="submission" date="2020-02" db="EMBL/GenBank/DDBJ databases">
        <authorList>
            <person name="Scholz U."/>
            <person name="Mascher M."/>
            <person name="Fiebig A."/>
        </authorList>
    </citation>
    <scope>NUCLEOTIDE SEQUENCE</scope>
</reference>
<dbReference type="EMBL" id="LR746264">
    <property type="protein sequence ID" value="CAA7387658.1"/>
    <property type="molecule type" value="Genomic_DNA"/>
</dbReference>
<gene>
    <name evidence="2" type="ORF">SI8410_01000059</name>
</gene>
<dbReference type="PANTHER" id="PTHR34543:SF1">
    <property type="entry name" value="PROTEIN ABA DEFICIENT 4, CHLOROPLASTIC"/>
    <property type="match status" value="1"/>
</dbReference>
<proteinExistence type="predicted"/>
<accession>A0A7I8JVH8</accession>
<evidence type="ECO:0000313" key="2">
    <source>
        <dbReference type="EMBL" id="CAA7387658.1"/>
    </source>
</evidence>
<keyword evidence="1" id="KW-1133">Transmembrane helix</keyword>
<keyword evidence="1" id="KW-0472">Membrane</keyword>
<dbReference type="PANTHER" id="PTHR34543">
    <property type="entry name" value="PROTEIN ABA DEFICIENT 4, CHLOROPLASTIC"/>
    <property type="match status" value="1"/>
</dbReference>
<feature type="transmembrane region" description="Helical" evidence="1">
    <location>
        <begin position="91"/>
        <end position="114"/>
    </location>
</feature>
<dbReference type="AlphaFoldDB" id="A0A7I8JVH8"/>
<feature type="transmembrane region" description="Helical" evidence="1">
    <location>
        <begin position="206"/>
        <end position="225"/>
    </location>
</feature>
<feature type="transmembrane region" description="Helical" evidence="1">
    <location>
        <begin position="126"/>
        <end position="144"/>
    </location>
</feature>
<dbReference type="InterPro" id="IPR025461">
    <property type="entry name" value="ABA4-like"/>
</dbReference>
<keyword evidence="3" id="KW-1185">Reference proteome</keyword>
<protein>
    <submittedName>
        <fullName evidence="2">Uncharacterized protein</fullName>
    </submittedName>
</protein>